<sequence>MKYRPPWTVNRMPVHPLARLWTPAHAVGRRQRRSGTTTAPAQAWRPPPRRARLDETPLFSLFVLALLTALRRCREPGATTGAGLRAAGGEPRSKKRERRHRSRRASPCRLRPPSPTLPSLNGQLRDARMRALRRGGEQCWPGPPIVKASAHTVRRLSAERARRGEARCCGTRGAPPTAGHRAGTRRWAEHVHFAAAPGTLCGWVVGAVREDWQTANILVVTSACTSRSSARSLYWILDDNIMASHGVNLRARLIDSYCNAGDAPSRQPAGSQG</sequence>
<accession>A0A8T0PLS0</accession>
<evidence type="ECO:0000313" key="2">
    <source>
        <dbReference type="EMBL" id="KAG2560016.1"/>
    </source>
</evidence>
<dbReference type="EMBL" id="CM029051">
    <property type="protein sequence ID" value="KAG2560016.1"/>
    <property type="molecule type" value="Genomic_DNA"/>
</dbReference>
<reference evidence="2" key="1">
    <citation type="submission" date="2020-05" db="EMBL/GenBank/DDBJ databases">
        <title>WGS assembly of Panicum virgatum.</title>
        <authorList>
            <person name="Lovell J.T."/>
            <person name="Jenkins J."/>
            <person name="Shu S."/>
            <person name="Juenger T.E."/>
            <person name="Schmutz J."/>
        </authorList>
    </citation>
    <scope>NUCLEOTIDE SEQUENCE</scope>
    <source>
        <strain evidence="2">AP13</strain>
    </source>
</reference>
<proteinExistence type="predicted"/>
<feature type="region of interest" description="Disordered" evidence="1">
    <location>
        <begin position="78"/>
        <end position="121"/>
    </location>
</feature>
<feature type="compositionally biased region" description="Low complexity" evidence="1">
    <location>
        <begin position="78"/>
        <end position="89"/>
    </location>
</feature>
<feature type="compositionally biased region" description="Basic residues" evidence="1">
    <location>
        <begin position="93"/>
        <end position="106"/>
    </location>
</feature>
<gene>
    <name evidence="2" type="ORF">PVAP13_8KG032402</name>
</gene>
<dbReference type="AlphaFoldDB" id="A0A8T0PLS0"/>
<dbReference type="Proteomes" id="UP000823388">
    <property type="component" value="Chromosome 8K"/>
</dbReference>
<evidence type="ECO:0000256" key="1">
    <source>
        <dbReference type="SAM" id="MobiDB-lite"/>
    </source>
</evidence>
<feature type="region of interest" description="Disordered" evidence="1">
    <location>
        <begin position="26"/>
        <end position="50"/>
    </location>
</feature>
<name>A0A8T0PLS0_PANVG</name>
<evidence type="ECO:0000313" key="3">
    <source>
        <dbReference type="Proteomes" id="UP000823388"/>
    </source>
</evidence>
<comment type="caution">
    <text evidence="2">The sequence shown here is derived from an EMBL/GenBank/DDBJ whole genome shotgun (WGS) entry which is preliminary data.</text>
</comment>
<protein>
    <submittedName>
        <fullName evidence="2">Uncharacterized protein</fullName>
    </submittedName>
</protein>
<keyword evidence="3" id="KW-1185">Reference proteome</keyword>
<organism evidence="2 3">
    <name type="scientific">Panicum virgatum</name>
    <name type="common">Blackwell switchgrass</name>
    <dbReference type="NCBI Taxonomy" id="38727"/>
    <lineage>
        <taxon>Eukaryota</taxon>
        <taxon>Viridiplantae</taxon>
        <taxon>Streptophyta</taxon>
        <taxon>Embryophyta</taxon>
        <taxon>Tracheophyta</taxon>
        <taxon>Spermatophyta</taxon>
        <taxon>Magnoliopsida</taxon>
        <taxon>Liliopsida</taxon>
        <taxon>Poales</taxon>
        <taxon>Poaceae</taxon>
        <taxon>PACMAD clade</taxon>
        <taxon>Panicoideae</taxon>
        <taxon>Panicodae</taxon>
        <taxon>Paniceae</taxon>
        <taxon>Panicinae</taxon>
        <taxon>Panicum</taxon>
        <taxon>Panicum sect. Hiantes</taxon>
    </lineage>
</organism>